<evidence type="ECO:0000256" key="1">
    <source>
        <dbReference type="SAM" id="MobiDB-lite"/>
    </source>
</evidence>
<accession>A0A2H3AXH8</accession>
<dbReference type="STRING" id="1076256.A0A2H3AXH8"/>
<feature type="non-terminal residue" evidence="3">
    <location>
        <position position="1"/>
    </location>
</feature>
<dbReference type="Pfam" id="PF18803">
    <property type="entry name" value="CxC2"/>
    <property type="match status" value="1"/>
</dbReference>
<dbReference type="PANTHER" id="PTHR33104:SF2">
    <property type="entry name" value="CXC3 LIKE CYSTEINE CLUSTER DOMAIN-CONTAINING PROTEIN"/>
    <property type="match status" value="1"/>
</dbReference>
<evidence type="ECO:0000313" key="3">
    <source>
        <dbReference type="EMBL" id="PBK63419.1"/>
    </source>
</evidence>
<dbReference type="AlphaFoldDB" id="A0A2H3AXH8"/>
<protein>
    <recommendedName>
        <fullName evidence="2">CxC2-like cysteine cluster KDZ transposase-associated domain-containing protein</fullName>
    </recommendedName>
</protein>
<evidence type="ECO:0000259" key="2">
    <source>
        <dbReference type="Pfam" id="PF18803"/>
    </source>
</evidence>
<dbReference type="InterPro" id="IPR041457">
    <property type="entry name" value="CxC2_KDZ-assoc"/>
</dbReference>
<organism evidence="3 4">
    <name type="scientific">Armillaria solidipes</name>
    <dbReference type="NCBI Taxonomy" id="1076256"/>
    <lineage>
        <taxon>Eukaryota</taxon>
        <taxon>Fungi</taxon>
        <taxon>Dikarya</taxon>
        <taxon>Basidiomycota</taxon>
        <taxon>Agaricomycotina</taxon>
        <taxon>Agaricomycetes</taxon>
        <taxon>Agaricomycetidae</taxon>
        <taxon>Agaricales</taxon>
        <taxon>Marasmiineae</taxon>
        <taxon>Physalacriaceae</taxon>
        <taxon>Armillaria</taxon>
    </lineage>
</organism>
<evidence type="ECO:0000313" key="4">
    <source>
        <dbReference type="Proteomes" id="UP000218334"/>
    </source>
</evidence>
<gene>
    <name evidence="3" type="ORF">ARMSODRAFT_894533</name>
</gene>
<dbReference type="EMBL" id="KZ293459">
    <property type="protein sequence ID" value="PBK63419.1"/>
    <property type="molecule type" value="Genomic_DNA"/>
</dbReference>
<feature type="domain" description="CxC2-like cysteine cluster KDZ transposase-associated" evidence="2">
    <location>
        <begin position="147"/>
        <end position="199"/>
    </location>
</feature>
<feature type="compositionally biased region" description="Polar residues" evidence="1">
    <location>
        <begin position="468"/>
        <end position="478"/>
    </location>
</feature>
<dbReference type="PANTHER" id="PTHR33104">
    <property type="entry name" value="SI:DKEY-29D5.2"/>
    <property type="match status" value="1"/>
</dbReference>
<feature type="region of interest" description="Disordered" evidence="1">
    <location>
        <begin position="467"/>
        <end position="486"/>
    </location>
</feature>
<dbReference type="InterPro" id="IPR040521">
    <property type="entry name" value="KDZ"/>
</dbReference>
<dbReference type="Pfam" id="PF18758">
    <property type="entry name" value="KDZ"/>
    <property type="match status" value="1"/>
</dbReference>
<reference evidence="4" key="1">
    <citation type="journal article" date="2017" name="Nat. Ecol. Evol.">
        <title>Genome expansion and lineage-specific genetic innovations in the forest pathogenic fungi Armillaria.</title>
        <authorList>
            <person name="Sipos G."/>
            <person name="Prasanna A.N."/>
            <person name="Walter M.C."/>
            <person name="O'Connor E."/>
            <person name="Balint B."/>
            <person name="Krizsan K."/>
            <person name="Kiss B."/>
            <person name="Hess J."/>
            <person name="Varga T."/>
            <person name="Slot J."/>
            <person name="Riley R."/>
            <person name="Boka B."/>
            <person name="Rigling D."/>
            <person name="Barry K."/>
            <person name="Lee J."/>
            <person name="Mihaltcheva S."/>
            <person name="LaButti K."/>
            <person name="Lipzen A."/>
            <person name="Waldron R."/>
            <person name="Moloney N.M."/>
            <person name="Sperisen C."/>
            <person name="Kredics L."/>
            <person name="Vagvoelgyi C."/>
            <person name="Patrignani A."/>
            <person name="Fitzpatrick D."/>
            <person name="Nagy I."/>
            <person name="Doyle S."/>
            <person name="Anderson J.B."/>
            <person name="Grigoriev I.V."/>
            <person name="Gueldener U."/>
            <person name="Muensterkoetter M."/>
            <person name="Nagy L.G."/>
        </authorList>
    </citation>
    <scope>NUCLEOTIDE SEQUENCE [LARGE SCALE GENOMIC DNA]</scope>
    <source>
        <strain evidence="4">28-4</strain>
    </source>
</reference>
<sequence>SERVAKHCFLLQDNPMVQWRGDEEREGHREEYLREILRGEGQGGFKTEKCASCASVDVEGPTEEDRSARYRCEDCEGGSIECRACLVQSHRRLPFHRVQVWNGRFFEKTDLRTAGLRMQLGHTDLKCISPIAGPEDFTVLHTNGIHKLLRSEWFPATTLFPQTCASFRVLEHFHALTLAGKVSAYEYYRGLTHLTDNTEVDLPVTRYHSFLRMVQQYRDIKMLKRAGRGHVEDGIATMPSGGLALLCPACPRSGVNLPDGWQDTPASEAFLYCPFVAVDANFRLKALSKSSDAKDPGLHTGLAYFVEHKAYLEHVAKYVTQKEISSCSGFKTLAHAETKNNKGLRATGVVMAICARHEMVLPTAAGDLQIGEWYCNVDYVAASAAKNFDDVKSLFWSYDIACQWKSRLRERMAQLPERLQLRDDMAFKFGVPKLHCKAHKYSCQCQFSMNLKVGAARTDGEGIERVWSEQNGSSSSTKEMGPGSRHDTLDDQLGAHNWRKVVGLGHSLHAKLDLASKQAERQRVAHEEFTSALPGGDDWARHWTAVVEAWERDDTQTNPYYHEVKCKPFPFGDGFSLLM</sequence>
<name>A0A2H3AXH8_9AGAR</name>
<dbReference type="Proteomes" id="UP000218334">
    <property type="component" value="Unassembled WGS sequence"/>
</dbReference>
<proteinExistence type="predicted"/>
<keyword evidence="4" id="KW-1185">Reference proteome</keyword>